<dbReference type="AlphaFoldDB" id="A0A1I1MI65"/>
<feature type="transmembrane region" description="Helical" evidence="1">
    <location>
        <begin position="42"/>
        <end position="59"/>
    </location>
</feature>
<accession>A0A1I1MI65</accession>
<dbReference type="Proteomes" id="UP000199672">
    <property type="component" value="Unassembled WGS sequence"/>
</dbReference>
<organism evidence="2 3">
    <name type="scientific">Flavobacterium phragmitis</name>
    <dbReference type="NCBI Taxonomy" id="739143"/>
    <lineage>
        <taxon>Bacteria</taxon>
        <taxon>Pseudomonadati</taxon>
        <taxon>Bacteroidota</taxon>
        <taxon>Flavobacteriia</taxon>
        <taxon>Flavobacteriales</taxon>
        <taxon>Flavobacteriaceae</taxon>
        <taxon>Flavobacterium</taxon>
    </lineage>
</organism>
<protein>
    <submittedName>
        <fullName evidence="2">Uncharacterized membrane protein</fullName>
    </submittedName>
</protein>
<gene>
    <name evidence="2" type="ORF">SAMN05216297_102503</name>
</gene>
<reference evidence="3" key="1">
    <citation type="submission" date="2016-10" db="EMBL/GenBank/DDBJ databases">
        <authorList>
            <person name="Varghese N."/>
            <person name="Submissions S."/>
        </authorList>
    </citation>
    <scope>NUCLEOTIDE SEQUENCE [LARGE SCALE GENOMIC DNA]</scope>
    <source>
        <strain evidence="3">CGMCC 1.10370</strain>
    </source>
</reference>
<dbReference type="RefSeq" id="WP_091491454.1">
    <property type="nucleotide sequence ID" value="NZ_FOMH01000002.1"/>
</dbReference>
<dbReference type="PANTHER" id="PTHR36974">
    <property type="entry name" value="MEMBRANE PROTEIN-RELATED"/>
    <property type="match status" value="1"/>
</dbReference>
<dbReference type="PANTHER" id="PTHR36974:SF1">
    <property type="entry name" value="DOXX FAMILY MEMBRANE PROTEIN"/>
    <property type="match status" value="1"/>
</dbReference>
<name>A0A1I1MI65_9FLAO</name>
<dbReference type="OrthoDB" id="327939at2"/>
<keyword evidence="1" id="KW-0472">Membrane</keyword>
<feature type="transmembrane region" description="Helical" evidence="1">
    <location>
        <begin position="92"/>
        <end position="114"/>
    </location>
</feature>
<proteinExistence type="predicted"/>
<keyword evidence="1" id="KW-1133">Transmembrane helix</keyword>
<dbReference type="STRING" id="739143.SAMN05216297_102503"/>
<evidence type="ECO:0000313" key="2">
    <source>
        <dbReference type="EMBL" id="SFC85109.1"/>
    </source>
</evidence>
<evidence type="ECO:0000313" key="3">
    <source>
        <dbReference type="Proteomes" id="UP000199672"/>
    </source>
</evidence>
<keyword evidence="3" id="KW-1185">Reference proteome</keyword>
<keyword evidence="1" id="KW-0812">Transmembrane</keyword>
<sequence>MILPWHLYLMAMLYILAGINHFRKPGMYIKIIPPAFKNPKLINILSGAAEIILGILLTLPFTKSFAAWGIIALLIAVFPANVYMFQNKKAGFGLPIWILFVRLPLQLVLIYWAYQYIY</sequence>
<evidence type="ECO:0000256" key="1">
    <source>
        <dbReference type="SAM" id="Phobius"/>
    </source>
</evidence>
<feature type="transmembrane region" description="Helical" evidence="1">
    <location>
        <begin position="65"/>
        <end position="85"/>
    </location>
</feature>
<dbReference type="EMBL" id="FOMH01000002">
    <property type="protein sequence ID" value="SFC85109.1"/>
    <property type="molecule type" value="Genomic_DNA"/>
</dbReference>
<feature type="transmembrane region" description="Helical" evidence="1">
    <location>
        <begin position="6"/>
        <end position="22"/>
    </location>
</feature>